<sequence>MVLLLHIIILLHGTIDSPMARRRFPDVEEFYQQCDPGFFSNQLDLIFGIWKDVSGNVRYCRKFKDHIAPTFEYVLSSIYVNYKSCKIAFYFFVIFYNSCMVLSGEGGESKKATDSNGPTMISNKETSVLRKCQSISATEITRKELQKGVWLCLSDCFKPTRERGNNAYNIDRCIQCKTSISLVLHIEIVEKQVVVGVQTSQATRELLGIGSIKVRLETDFKRARAELELNIKLVY</sequence>
<evidence type="ECO:0000313" key="2">
    <source>
        <dbReference type="EMBL" id="KAJ0219161.1"/>
    </source>
</evidence>
<accession>A0A9R1WAM7</accession>
<protein>
    <submittedName>
        <fullName evidence="2">Uncharacterized protein</fullName>
    </submittedName>
</protein>
<evidence type="ECO:0000313" key="3">
    <source>
        <dbReference type="Proteomes" id="UP000235145"/>
    </source>
</evidence>
<organism evidence="2 3">
    <name type="scientific">Lactuca sativa</name>
    <name type="common">Garden lettuce</name>
    <dbReference type="NCBI Taxonomy" id="4236"/>
    <lineage>
        <taxon>Eukaryota</taxon>
        <taxon>Viridiplantae</taxon>
        <taxon>Streptophyta</taxon>
        <taxon>Embryophyta</taxon>
        <taxon>Tracheophyta</taxon>
        <taxon>Spermatophyta</taxon>
        <taxon>Magnoliopsida</taxon>
        <taxon>eudicotyledons</taxon>
        <taxon>Gunneridae</taxon>
        <taxon>Pentapetalae</taxon>
        <taxon>asterids</taxon>
        <taxon>campanulids</taxon>
        <taxon>Asterales</taxon>
        <taxon>Asteraceae</taxon>
        <taxon>Cichorioideae</taxon>
        <taxon>Cichorieae</taxon>
        <taxon>Lactucinae</taxon>
        <taxon>Lactuca</taxon>
    </lineage>
</organism>
<feature type="signal peptide" evidence="1">
    <location>
        <begin position="1"/>
        <end position="20"/>
    </location>
</feature>
<proteinExistence type="predicted"/>
<name>A0A9R1WAM7_LACSA</name>
<evidence type="ECO:0000256" key="1">
    <source>
        <dbReference type="SAM" id="SignalP"/>
    </source>
</evidence>
<feature type="chain" id="PRO_5040178337" evidence="1">
    <location>
        <begin position="21"/>
        <end position="235"/>
    </location>
</feature>
<comment type="caution">
    <text evidence="2">The sequence shown here is derived from an EMBL/GenBank/DDBJ whole genome shotgun (WGS) entry which is preliminary data.</text>
</comment>
<dbReference type="Proteomes" id="UP000235145">
    <property type="component" value="Unassembled WGS sequence"/>
</dbReference>
<keyword evidence="3" id="KW-1185">Reference proteome</keyword>
<dbReference type="AlphaFoldDB" id="A0A9R1WAM7"/>
<keyword evidence="1" id="KW-0732">Signal</keyword>
<reference evidence="2 3" key="1">
    <citation type="journal article" date="2017" name="Nat. Commun.">
        <title>Genome assembly with in vitro proximity ligation data and whole-genome triplication in lettuce.</title>
        <authorList>
            <person name="Reyes-Chin-Wo S."/>
            <person name="Wang Z."/>
            <person name="Yang X."/>
            <person name="Kozik A."/>
            <person name="Arikit S."/>
            <person name="Song C."/>
            <person name="Xia L."/>
            <person name="Froenicke L."/>
            <person name="Lavelle D.O."/>
            <person name="Truco M.J."/>
            <person name="Xia R."/>
            <person name="Zhu S."/>
            <person name="Xu C."/>
            <person name="Xu H."/>
            <person name="Xu X."/>
            <person name="Cox K."/>
            <person name="Korf I."/>
            <person name="Meyers B.C."/>
            <person name="Michelmore R.W."/>
        </authorList>
    </citation>
    <scope>NUCLEOTIDE SEQUENCE [LARGE SCALE GENOMIC DNA]</scope>
    <source>
        <strain evidence="3">cv. Salinas</strain>
        <tissue evidence="2">Seedlings</tissue>
    </source>
</reference>
<dbReference type="EMBL" id="NBSK02000003">
    <property type="protein sequence ID" value="KAJ0219161.1"/>
    <property type="molecule type" value="Genomic_DNA"/>
</dbReference>
<gene>
    <name evidence="2" type="ORF">LSAT_V11C300132500</name>
</gene>